<organism evidence="1 2">
    <name type="scientific">Halosquirtibacter laminarini</name>
    <dbReference type="NCBI Taxonomy" id="3374600"/>
    <lineage>
        <taxon>Bacteria</taxon>
        <taxon>Pseudomonadati</taxon>
        <taxon>Bacteroidota</taxon>
        <taxon>Bacteroidia</taxon>
        <taxon>Marinilabiliales</taxon>
        <taxon>Prolixibacteraceae</taxon>
        <taxon>Halosquirtibacter</taxon>
    </lineage>
</organism>
<keyword evidence="1" id="KW-0540">Nuclease</keyword>
<gene>
    <name evidence="1" type="ORF">K4L44_10630</name>
</gene>
<evidence type="ECO:0000313" key="2">
    <source>
        <dbReference type="Proteomes" id="UP000826212"/>
    </source>
</evidence>
<protein>
    <submittedName>
        <fullName evidence="1">Endonuclease/exonuclease/phosphatase family protein</fullName>
    </submittedName>
</protein>
<proteinExistence type="predicted"/>
<keyword evidence="2" id="KW-1185">Reference proteome</keyword>
<dbReference type="Proteomes" id="UP000826212">
    <property type="component" value="Chromosome"/>
</dbReference>
<name>A0AC61NQU3_9BACT</name>
<keyword evidence="1" id="KW-0255">Endonuclease</keyword>
<reference evidence="1" key="1">
    <citation type="submission" date="2021-08" db="EMBL/GenBank/DDBJ databases">
        <title>Novel anaerobic bacterium isolated from sea squirt in East Sea, Republic of Korea.</title>
        <authorList>
            <person name="Nguyen T.H."/>
            <person name="Li Z."/>
            <person name="Lee Y.-J."/>
            <person name="Ko J."/>
            <person name="Kim S.-G."/>
        </authorList>
    </citation>
    <scope>NUCLEOTIDE SEQUENCE</scope>
    <source>
        <strain evidence="1">KCTC 25031</strain>
    </source>
</reference>
<evidence type="ECO:0000313" key="1">
    <source>
        <dbReference type="EMBL" id="QZE13044.1"/>
    </source>
</evidence>
<accession>A0AC61NQU3</accession>
<keyword evidence="1" id="KW-0378">Hydrolase</keyword>
<sequence>MKKLFFLFQILTITFLSSCEKKELTVRFSTFNSALNRPEKGMLIKDLQSGSVQAQNVASIIQEVNPDVLCIQEFDYDAKGVGLRLFMKEYLEKGDKAVHYPYFMMFPSNTGVLSESDINKDNKLSLPQDGYGFGAFEGQYAFVILSKYPIDKDAVRTFQYFKWKQMPNPNWPVLEDGSQWFNDTEKEDLRISSKNHVDVPIKINNHVIHAIIAHPTPPVFDGEEDRNGKRNYDEIRLIKDYVEHKSYMVDDKGTKGGLKPNASFVIMGDMNADPVDGDSFDSAIVSLLQSETLNSEVAVGDKIPFSKGATEYNKTFKWSHKGPDNQDTNVFGLRIDYVLPSADLIVLETSVFWKEKSDALGVLTFGKNASDHRLVWSDVVLK</sequence>
<dbReference type="EMBL" id="CP081303">
    <property type="protein sequence ID" value="QZE13044.1"/>
    <property type="molecule type" value="Genomic_DNA"/>
</dbReference>